<gene>
    <name evidence="1" type="ORF">POCULU_LOCUS3071</name>
</gene>
<proteinExistence type="predicted"/>
<organism evidence="1 2">
    <name type="scientific">Paraglomus occultum</name>
    <dbReference type="NCBI Taxonomy" id="144539"/>
    <lineage>
        <taxon>Eukaryota</taxon>
        <taxon>Fungi</taxon>
        <taxon>Fungi incertae sedis</taxon>
        <taxon>Mucoromycota</taxon>
        <taxon>Glomeromycotina</taxon>
        <taxon>Glomeromycetes</taxon>
        <taxon>Paraglomerales</taxon>
        <taxon>Paraglomeraceae</taxon>
        <taxon>Paraglomus</taxon>
    </lineage>
</organism>
<dbReference type="EMBL" id="CAJVPJ010000318">
    <property type="protein sequence ID" value="CAG8511023.1"/>
    <property type="molecule type" value="Genomic_DNA"/>
</dbReference>
<evidence type="ECO:0000313" key="1">
    <source>
        <dbReference type="EMBL" id="CAG8511023.1"/>
    </source>
</evidence>
<protein>
    <submittedName>
        <fullName evidence="1">117_t:CDS:1</fullName>
    </submittedName>
</protein>
<evidence type="ECO:0000313" key="2">
    <source>
        <dbReference type="Proteomes" id="UP000789572"/>
    </source>
</evidence>
<dbReference type="Proteomes" id="UP000789572">
    <property type="component" value="Unassembled WGS sequence"/>
</dbReference>
<keyword evidence="2" id="KW-1185">Reference proteome</keyword>
<reference evidence="1" key="1">
    <citation type="submission" date="2021-06" db="EMBL/GenBank/DDBJ databases">
        <authorList>
            <person name="Kallberg Y."/>
            <person name="Tangrot J."/>
            <person name="Rosling A."/>
        </authorList>
    </citation>
    <scope>NUCLEOTIDE SEQUENCE</scope>
    <source>
        <strain evidence="1">IA702</strain>
    </source>
</reference>
<accession>A0A9N8ZYR8</accession>
<sequence length="88" mass="9923">MVCKKCEKKLGKVICPDKWKEGSRNVADSNHTRINARSVNLECIKNMPITAKHVPRMFSLIKNDRIPVYADEESDAMGDVGFPYVVQG</sequence>
<comment type="caution">
    <text evidence="1">The sequence shown here is derived from an EMBL/GenBank/DDBJ whole genome shotgun (WGS) entry which is preliminary data.</text>
</comment>
<dbReference type="AlphaFoldDB" id="A0A9N8ZYR8"/>
<dbReference type="OrthoDB" id="147332at2759"/>
<name>A0A9N8ZYR8_9GLOM</name>